<feature type="domain" description="DJ-1/PfpI" evidence="2">
    <location>
        <begin position="58"/>
        <end position="196"/>
    </location>
</feature>
<dbReference type="EMBL" id="NHTK01005790">
    <property type="protein sequence ID" value="PPQ73885.1"/>
    <property type="molecule type" value="Genomic_DNA"/>
</dbReference>
<dbReference type="STRING" id="181874.A0A409W5Y3"/>
<evidence type="ECO:0000256" key="1">
    <source>
        <dbReference type="SAM" id="SignalP"/>
    </source>
</evidence>
<evidence type="ECO:0000259" key="2">
    <source>
        <dbReference type="Pfam" id="PF01965"/>
    </source>
</evidence>
<protein>
    <recommendedName>
        <fullName evidence="2">DJ-1/PfpI domain-containing protein</fullName>
    </recommendedName>
</protein>
<dbReference type="SUPFAM" id="SSF52317">
    <property type="entry name" value="Class I glutamine amidotransferase-like"/>
    <property type="match status" value="1"/>
</dbReference>
<sequence>MVNPTWTFGVLLLPAFQLLDMAGTVDYLQVHTRDFLSILPPLNISVNPAVLDSAPIINWHYISNDFNPVNATSGPPMIPTTTFDQAPALDYLMVPGPDPHAVLPEATIKFIQKVVKDPKFKGLLTVCTGSMAIAQSGVLDGHRVASNKVALKAAALSGTINHNVTWVGDRRWVVDGKIWSSGGVTSGIDLAAAFLEKMLGNGKIGKETRALAQNMTEYKPNPDKPDPFRNILKGIELN</sequence>
<feature type="chain" id="PRO_5019289389" description="DJ-1/PfpI domain-containing protein" evidence="1">
    <location>
        <begin position="23"/>
        <end position="238"/>
    </location>
</feature>
<name>A0A409W5Y3_9AGAR</name>
<gene>
    <name evidence="3" type="ORF">CVT24_011944</name>
</gene>
<dbReference type="Gene3D" id="3.40.50.880">
    <property type="match status" value="1"/>
</dbReference>
<keyword evidence="4" id="KW-1185">Reference proteome</keyword>
<dbReference type="InParanoid" id="A0A409W5Y3"/>
<keyword evidence="1" id="KW-0732">Signal</keyword>
<comment type="caution">
    <text evidence="3">The sequence shown here is derived from an EMBL/GenBank/DDBJ whole genome shotgun (WGS) entry which is preliminary data.</text>
</comment>
<evidence type="ECO:0000313" key="4">
    <source>
        <dbReference type="Proteomes" id="UP000284842"/>
    </source>
</evidence>
<dbReference type="PANTHER" id="PTHR43130">
    <property type="entry name" value="ARAC-FAMILY TRANSCRIPTIONAL REGULATOR"/>
    <property type="match status" value="1"/>
</dbReference>
<feature type="signal peptide" evidence="1">
    <location>
        <begin position="1"/>
        <end position="22"/>
    </location>
</feature>
<reference evidence="3 4" key="1">
    <citation type="journal article" date="2018" name="Evol. Lett.">
        <title>Horizontal gene cluster transfer increased hallucinogenic mushroom diversity.</title>
        <authorList>
            <person name="Reynolds H.T."/>
            <person name="Vijayakumar V."/>
            <person name="Gluck-Thaler E."/>
            <person name="Korotkin H.B."/>
            <person name="Matheny P.B."/>
            <person name="Slot J.C."/>
        </authorList>
    </citation>
    <scope>NUCLEOTIDE SEQUENCE [LARGE SCALE GENOMIC DNA]</scope>
    <source>
        <strain evidence="3 4">2629</strain>
    </source>
</reference>
<dbReference type="Proteomes" id="UP000284842">
    <property type="component" value="Unassembled WGS sequence"/>
</dbReference>
<organism evidence="3 4">
    <name type="scientific">Panaeolus cyanescens</name>
    <dbReference type="NCBI Taxonomy" id="181874"/>
    <lineage>
        <taxon>Eukaryota</taxon>
        <taxon>Fungi</taxon>
        <taxon>Dikarya</taxon>
        <taxon>Basidiomycota</taxon>
        <taxon>Agaricomycotina</taxon>
        <taxon>Agaricomycetes</taxon>
        <taxon>Agaricomycetidae</taxon>
        <taxon>Agaricales</taxon>
        <taxon>Agaricineae</taxon>
        <taxon>Galeropsidaceae</taxon>
        <taxon>Panaeolus</taxon>
    </lineage>
</organism>
<dbReference type="InterPro" id="IPR029062">
    <property type="entry name" value="Class_I_gatase-like"/>
</dbReference>
<proteinExistence type="predicted"/>
<dbReference type="InterPro" id="IPR052158">
    <property type="entry name" value="INH-QAR"/>
</dbReference>
<dbReference type="CDD" id="cd03139">
    <property type="entry name" value="GATase1_PfpI_2"/>
    <property type="match status" value="1"/>
</dbReference>
<dbReference type="Pfam" id="PF01965">
    <property type="entry name" value="DJ-1_PfpI"/>
    <property type="match status" value="1"/>
</dbReference>
<evidence type="ECO:0000313" key="3">
    <source>
        <dbReference type="EMBL" id="PPQ73885.1"/>
    </source>
</evidence>
<dbReference type="InterPro" id="IPR002818">
    <property type="entry name" value="DJ-1/PfpI"/>
</dbReference>
<dbReference type="OrthoDB" id="543156at2759"/>
<dbReference type="AlphaFoldDB" id="A0A409W5Y3"/>
<accession>A0A409W5Y3</accession>
<dbReference type="PANTHER" id="PTHR43130:SF7">
    <property type="entry name" value="DJ-1_PFPI DOMAIN-CONTAINING PROTEIN"/>
    <property type="match status" value="1"/>
</dbReference>